<proteinExistence type="predicted"/>
<evidence type="ECO:0000256" key="1">
    <source>
        <dbReference type="SAM" id="SignalP"/>
    </source>
</evidence>
<evidence type="ECO:0000313" key="2">
    <source>
        <dbReference type="EMBL" id="MFD2726653.1"/>
    </source>
</evidence>
<dbReference type="RefSeq" id="WP_380291802.1">
    <property type="nucleotide sequence ID" value="NZ_JBHULY010000024.1"/>
</dbReference>
<protein>
    <recommendedName>
        <fullName evidence="4">Lipoprotein</fullName>
    </recommendedName>
</protein>
<dbReference type="Proteomes" id="UP001597476">
    <property type="component" value="Unassembled WGS sequence"/>
</dbReference>
<name>A0ABW5TDN4_9FLAO</name>
<feature type="chain" id="PRO_5045144099" description="Lipoprotein" evidence="1">
    <location>
        <begin position="25"/>
        <end position="151"/>
    </location>
</feature>
<keyword evidence="3" id="KW-1185">Reference proteome</keyword>
<reference evidence="3" key="1">
    <citation type="journal article" date="2019" name="Int. J. Syst. Evol. Microbiol.">
        <title>The Global Catalogue of Microorganisms (GCM) 10K type strain sequencing project: providing services to taxonomists for standard genome sequencing and annotation.</title>
        <authorList>
            <consortium name="The Broad Institute Genomics Platform"/>
            <consortium name="The Broad Institute Genome Sequencing Center for Infectious Disease"/>
            <person name="Wu L."/>
            <person name="Ma J."/>
        </authorList>
    </citation>
    <scope>NUCLEOTIDE SEQUENCE [LARGE SCALE GENOMIC DNA]</scope>
    <source>
        <strain evidence="3">KCTC 42398</strain>
    </source>
</reference>
<feature type="signal peptide" evidence="1">
    <location>
        <begin position="1"/>
        <end position="24"/>
    </location>
</feature>
<gene>
    <name evidence="2" type="ORF">ACFSR8_10550</name>
</gene>
<evidence type="ECO:0000313" key="3">
    <source>
        <dbReference type="Proteomes" id="UP001597476"/>
    </source>
</evidence>
<dbReference type="EMBL" id="JBHULY010000024">
    <property type="protein sequence ID" value="MFD2726653.1"/>
    <property type="molecule type" value="Genomic_DNA"/>
</dbReference>
<comment type="caution">
    <text evidence="2">The sequence shown here is derived from an EMBL/GenBank/DDBJ whole genome shotgun (WGS) entry which is preliminary data.</text>
</comment>
<accession>A0ABW5TDN4</accession>
<keyword evidence="1" id="KW-0732">Signal</keyword>
<organism evidence="2 3">
    <name type="scientific">Hyunsoonleella rubra</name>
    <dbReference type="NCBI Taxonomy" id="1737062"/>
    <lineage>
        <taxon>Bacteria</taxon>
        <taxon>Pseudomonadati</taxon>
        <taxon>Bacteroidota</taxon>
        <taxon>Flavobacteriia</taxon>
        <taxon>Flavobacteriales</taxon>
        <taxon>Flavobacteriaceae</taxon>
    </lineage>
</organism>
<evidence type="ECO:0008006" key="4">
    <source>
        <dbReference type="Google" id="ProtNLM"/>
    </source>
</evidence>
<sequence length="151" mass="17710">MRHLRTLSLVLICLTLFSCPAAHYYDYDFIDPQAPKEKFGFTRLKLDQQNDLLLNVGYFYEYSGNRENGLGAVIKTKKSINPNTLVNKVRSHKFGPLKKVDSLFTDDHENITLYRLIFEKRKERKSLRLIKNDTISIELKNGKKLLFLRNQ</sequence>
<dbReference type="PROSITE" id="PS51257">
    <property type="entry name" value="PROKAR_LIPOPROTEIN"/>
    <property type="match status" value="1"/>
</dbReference>